<dbReference type="InterPro" id="IPR050109">
    <property type="entry name" value="HTH-type_TetR-like_transc_reg"/>
</dbReference>
<evidence type="ECO:0000313" key="7">
    <source>
        <dbReference type="Proteomes" id="UP000321085"/>
    </source>
</evidence>
<dbReference type="GO" id="GO:0003700">
    <property type="term" value="F:DNA-binding transcription factor activity"/>
    <property type="evidence" value="ECO:0007669"/>
    <property type="project" value="TreeGrafter"/>
</dbReference>
<gene>
    <name evidence="6" type="ORF">MAE02_14350</name>
</gene>
<dbReference type="Pfam" id="PF00440">
    <property type="entry name" value="TetR_N"/>
    <property type="match status" value="1"/>
</dbReference>
<proteinExistence type="predicted"/>
<dbReference type="OrthoDB" id="9809772at2"/>
<keyword evidence="1" id="KW-0805">Transcription regulation</keyword>
<dbReference type="RefSeq" id="WP_114186197.1">
    <property type="nucleotide sequence ID" value="NZ_BJYU01000015.1"/>
</dbReference>
<dbReference type="InterPro" id="IPR001647">
    <property type="entry name" value="HTH_TetR"/>
</dbReference>
<evidence type="ECO:0000256" key="2">
    <source>
        <dbReference type="ARBA" id="ARBA00023125"/>
    </source>
</evidence>
<dbReference type="Gene3D" id="1.10.357.10">
    <property type="entry name" value="Tetracycline Repressor, domain 2"/>
    <property type="match status" value="1"/>
</dbReference>
<keyword evidence="3" id="KW-0804">Transcription</keyword>
<dbReference type="InterPro" id="IPR009057">
    <property type="entry name" value="Homeodomain-like_sf"/>
</dbReference>
<dbReference type="Proteomes" id="UP000321085">
    <property type="component" value="Unassembled WGS sequence"/>
</dbReference>
<dbReference type="PROSITE" id="PS50977">
    <property type="entry name" value="HTH_TETR_2"/>
    <property type="match status" value="1"/>
</dbReference>
<sequence length="189" mass="20569">MTTRPDPTPSSTRDRILDAAQDLICTGGVGGFTLDAVARLAGVSKGGLLYHFSSKDSLISGLHRRLAQHLEGRLRDAERRGIPVLSAFIRELRQDYESGGRRFTPLLLSHEQQGPFRELQTLMTGLLRRSAVSDNQDGALLLFASLGVVLTSLTRIPDLKPEQATHLFDQMEATAEAVPARPLAGSKTP</sequence>
<dbReference type="SUPFAM" id="SSF46689">
    <property type="entry name" value="Homeodomain-like"/>
    <property type="match status" value="1"/>
</dbReference>
<evidence type="ECO:0000256" key="4">
    <source>
        <dbReference type="PROSITE-ProRule" id="PRU00335"/>
    </source>
</evidence>
<protein>
    <recommendedName>
        <fullName evidence="5">HTH tetR-type domain-containing protein</fullName>
    </recommendedName>
</protein>
<dbReference type="PANTHER" id="PTHR30055:SF234">
    <property type="entry name" value="HTH-TYPE TRANSCRIPTIONAL REGULATOR BETI"/>
    <property type="match status" value="1"/>
</dbReference>
<feature type="DNA-binding region" description="H-T-H motif" evidence="4">
    <location>
        <begin position="33"/>
        <end position="52"/>
    </location>
</feature>
<dbReference type="EMBL" id="BJYU01000015">
    <property type="protein sequence ID" value="GEO13739.1"/>
    <property type="molecule type" value="Genomic_DNA"/>
</dbReference>
<evidence type="ECO:0000256" key="1">
    <source>
        <dbReference type="ARBA" id="ARBA00023015"/>
    </source>
</evidence>
<name>A0A512BP54_9HYPH</name>
<keyword evidence="2 4" id="KW-0238">DNA-binding</keyword>
<dbReference type="PANTHER" id="PTHR30055">
    <property type="entry name" value="HTH-TYPE TRANSCRIPTIONAL REGULATOR RUTR"/>
    <property type="match status" value="1"/>
</dbReference>
<dbReference type="AlphaFoldDB" id="A0A512BP54"/>
<organism evidence="6 7">
    <name type="scientific">Microvirga aerophila</name>
    <dbReference type="NCBI Taxonomy" id="670291"/>
    <lineage>
        <taxon>Bacteria</taxon>
        <taxon>Pseudomonadati</taxon>
        <taxon>Pseudomonadota</taxon>
        <taxon>Alphaproteobacteria</taxon>
        <taxon>Hyphomicrobiales</taxon>
        <taxon>Methylobacteriaceae</taxon>
        <taxon>Microvirga</taxon>
    </lineage>
</organism>
<reference evidence="6 7" key="1">
    <citation type="submission" date="2019-07" db="EMBL/GenBank/DDBJ databases">
        <title>Whole genome shotgun sequence of Microvirga aerophila NBRC 106136.</title>
        <authorList>
            <person name="Hosoyama A."/>
            <person name="Uohara A."/>
            <person name="Ohji S."/>
            <person name="Ichikawa N."/>
        </authorList>
    </citation>
    <scope>NUCLEOTIDE SEQUENCE [LARGE SCALE GENOMIC DNA]</scope>
    <source>
        <strain evidence="6 7">NBRC 106136</strain>
    </source>
</reference>
<evidence type="ECO:0000259" key="5">
    <source>
        <dbReference type="PROSITE" id="PS50977"/>
    </source>
</evidence>
<accession>A0A512BP54</accession>
<dbReference type="PRINTS" id="PR00455">
    <property type="entry name" value="HTHTETR"/>
</dbReference>
<comment type="caution">
    <text evidence="6">The sequence shown here is derived from an EMBL/GenBank/DDBJ whole genome shotgun (WGS) entry which is preliminary data.</text>
</comment>
<keyword evidence="7" id="KW-1185">Reference proteome</keyword>
<feature type="domain" description="HTH tetR-type" evidence="5">
    <location>
        <begin position="10"/>
        <end position="70"/>
    </location>
</feature>
<evidence type="ECO:0000313" key="6">
    <source>
        <dbReference type="EMBL" id="GEO13739.1"/>
    </source>
</evidence>
<evidence type="ECO:0000256" key="3">
    <source>
        <dbReference type="ARBA" id="ARBA00023163"/>
    </source>
</evidence>
<dbReference type="GO" id="GO:0000976">
    <property type="term" value="F:transcription cis-regulatory region binding"/>
    <property type="evidence" value="ECO:0007669"/>
    <property type="project" value="TreeGrafter"/>
</dbReference>